<evidence type="ECO:0000256" key="1">
    <source>
        <dbReference type="ARBA" id="ARBA00022898"/>
    </source>
</evidence>
<dbReference type="InterPro" id="IPR000653">
    <property type="entry name" value="DegT/StrS_aminotransferase"/>
</dbReference>
<dbReference type="InterPro" id="IPR015421">
    <property type="entry name" value="PyrdxlP-dep_Trfase_major"/>
</dbReference>
<evidence type="ECO:0000256" key="3">
    <source>
        <dbReference type="RuleBase" id="RU004508"/>
    </source>
</evidence>
<organism evidence="4 5">
    <name type="scientific">Neiella holothuriorum</name>
    <dbReference type="NCBI Taxonomy" id="2870530"/>
    <lineage>
        <taxon>Bacteria</taxon>
        <taxon>Pseudomonadati</taxon>
        <taxon>Pseudomonadota</taxon>
        <taxon>Gammaproteobacteria</taxon>
        <taxon>Alteromonadales</taxon>
        <taxon>Echinimonadaceae</taxon>
        <taxon>Neiella</taxon>
    </lineage>
</organism>
<dbReference type="PANTHER" id="PTHR30244:SF34">
    <property type="entry name" value="DTDP-4-AMINO-4,6-DIDEOXYGALACTOSE TRANSAMINASE"/>
    <property type="match status" value="1"/>
</dbReference>
<comment type="similarity">
    <text evidence="2 3">Belongs to the DegT/DnrJ/EryC1 family.</text>
</comment>
<reference evidence="4" key="1">
    <citation type="submission" date="2021-07" db="EMBL/GenBank/DDBJ databases">
        <title>Neiella marina sp. nov., isolated from the intestinal content of sea cucumber Apostichopus japonicus.</title>
        <authorList>
            <person name="Bai X."/>
        </authorList>
    </citation>
    <scope>NUCLEOTIDE SEQUENCE</scope>
    <source>
        <strain evidence="4">126</strain>
    </source>
</reference>
<sequence>MKHEPTARTFASSEPRVAELPVAFIENKPIDYAVIANLLEGSRQRNHWANYGPASLRLEYFLEQKLHLPATKSVVMCKSGTAALHTLVNLEEIKAGRKLNWVISSFGFIASNVGCLNNATIVDCDKTGMLSLKALSALPVDSWDGLVVTNTFGLCSDISDYEALCHKLNKKLVIDNAVGLFSDWRHASSPNEAISFHQTKPWGIGEGGCMIADSADVDLIRDMISFGRGRAASNRQYYSNEKLADVNAAAIMAWMQQMFEWYPAYMEQAERIVRIAVDSSLEPLQPLGTGKIYGNIPLLAKQEIPLEKLNNESVVLMKYYFPLKNTPTASSIYRRIFNMPCHQHMAALSNSEISALLTMLAN</sequence>
<dbReference type="RefSeq" id="WP_220103496.1">
    <property type="nucleotide sequence ID" value="NZ_JAHZSS010000006.1"/>
</dbReference>
<dbReference type="SUPFAM" id="SSF53383">
    <property type="entry name" value="PLP-dependent transferases"/>
    <property type="match status" value="1"/>
</dbReference>
<dbReference type="Proteomes" id="UP001166251">
    <property type="component" value="Unassembled WGS sequence"/>
</dbReference>
<dbReference type="InterPro" id="IPR015424">
    <property type="entry name" value="PyrdxlP-dep_Trfase"/>
</dbReference>
<accession>A0ABS7EER0</accession>
<evidence type="ECO:0000313" key="5">
    <source>
        <dbReference type="Proteomes" id="UP001166251"/>
    </source>
</evidence>
<gene>
    <name evidence="4" type="ORF">K0504_07195</name>
</gene>
<dbReference type="EMBL" id="JAHZSS010000006">
    <property type="protein sequence ID" value="MBW8190816.1"/>
    <property type="molecule type" value="Genomic_DNA"/>
</dbReference>
<proteinExistence type="inferred from homology"/>
<comment type="caution">
    <text evidence="4">The sequence shown here is derived from an EMBL/GenBank/DDBJ whole genome shotgun (WGS) entry which is preliminary data.</text>
</comment>
<dbReference type="PANTHER" id="PTHR30244">
    <property type="entry name" value="TRANSAMINASE"/>
    <property type="match status" value="1"/>
</dbReference>
<dbReference type="Gene3D" id="3.40.640.10">
    <property type="entry name" value="Type I PLP-dependent aspartate aminotransferase-like (Major domain)"/>
    <property type="match status" value="1"/>
</dbReference>
<name>A0ABS7EER0_9GAMM</name>
<protein>
    <submittedName>
        <fullName evidence="4">DegT/DnrJ/EryC1/StrS family aminotransferase</fullName>
    </submittedName>
</protein>
<evidence type="ECO:0000313" key="4">
    <source>
        <dbReference type="EMBL" id="MBW8190816.1"/>
    </source>
</evidence>
<keyword evidence="4" id="KW-0808">Transferase</keyword>
<keyword evidence="4" id="KW-0032">Aminotransferase</keyword>
<keyword evidence="1 3" id="KW-0663">Pyridoxal phosphate</keyword>
<evidence type="ECO:0000256" key="2">
    <source>
        <dbReference type="ARBA" id="ARBA00037999"/>
    </source>
</evidence>
<dbReference type="Pfam" id="PF01041">
    <property type="entry name" value="DegT_DnrJ_EryC1"/>
    <property type="match status" value="1"/>
</dbReference>
<dbReference type="GO" id="GO:0008483">
    <property type="term" value="F:transaminase activity"/>
    <property type="evidence" value="ECO:0007669"/>
    <property type="project" value="UniProtKB-KW"/>
</dbReference>
<keyword evidence="5" id="KW-1185">Reference proteome</keyword>